<evidence type="ECO:0000313" key="2">
    <source>
        <dbReference type="Proteomes" id="UP000886689"/>
    </source>
</evidence>
<accession>A0A9D7K2I3</accession>
<gene>
    <name evidence="1" type="ORF">IPL58_13915</name>
</gene>
<sequence>MKAIFVELPAFAKYRADYLDDEGFRSLQTFLLKNPEAGDVIEGTGGLRKLRYGDARRGKGTRSGLRVIYYWWSAGLQFWLFTLYDKDEANDLSAKEKKLLKDMLKAELEARR</sequence>
<dbReference type="Proteomes" id="UP000886689">
    <property type="component" value="Unassembled WGS sequence"/>
</dbReference>
<name>A0A9D7K2I3_9PROT</name>
<dbReference type="AlphaFoldDB" id="A0A9D7K2I3"/>
<dbReference type="PIRSF" id="PIRSF039032">
    <property type="entry name" value="HigB-2"/>
    <property type="match status" value="1"/>
</dbReference>
<organism evidence="1 2">
    <name type="scientific">Candidatus Proximibacter danicus</name>
    <dbReference type="NCBI Taxonomy" id="2954365"/>
    <lineage>
        <taxon>Bacteria</taxon>
        <taxon>Pseudomonadati</taxon>
        <taxon>Pseudomonadota</taxon>
        <taxon>Betaproteobacteria</taxon>
        <taxon>Candidatus Proximibacter</taxon>
    </lineage>
</organism>
<comment type="caution">
    <text evidence="1">The sequence shown here is derived from an EMBL/GenBank/DDBJ whole genome shotgun (WGS) entry which is preliminary data.</text>
</comment>
<proteinExistence type="predicted"/>
<dbReference type="InterPro" id="IPR009387">
    <property type="entry name" value="HigB-2"/>
</dbReference>
<reference evidence="1" key="1">
    <citation type="submission" date="2020-10" db="EMBL/GenBank/DDBJ databases">
        <title>Connecting structure to function with the recovery of over 1000 high-quality activated sludge metagenome-assembled genomes encoding full-length rRNA genes using long-read sequencing.</title>
        <authorList>
            <person name="Singleton C.M."/>
            <person name="Petriglieri F."/>
            <person name="Kristensen J.M."/>
            <person name="Kirkegaard R.H."/>
            <person name="Michaelsen T.Y."/>
            <person name="Andersen M.H."/>
            <person name="Karst S.M."/>
            <person name="Dueholm M.S."/>
            <person name="Nielsen P.H."/>
            <person name="Albertsen M."/>
        </authorList>
    </citation>
    <scope>NUCLEOTIDE SEQUENCE</scope>
    <source>
        <strain evidence="1">Hirt_18-Q3-R61-65_BATAC.395</strain>
    </source>
</reference>
<dbReference type="EMBL" id="JADJUC010000022">
    <property type="protein sequence ID" value="MBK8525048.1"/>
    <property type="molecule type" value="Genomic_DNA"/>
</dbReference>
<protein>
    <submittedName>
        <fullName evidence="1">Toxin</fullName>
    </submittedName>
</protein>
<evidence type="ECO:0000313" key="1">
    <source>
        <dbReference type="EMBL" id="MBK8525048.1"/>
    </source>
</evidence>